<accession>A0A4Q9VGV5</accession>
<keyword evidence="1" id="KW-1133">Transmembrane helix</keyword>
<sequence>MTSVIMGIVALFALLWIVVDLASGWRKAEGGIGTRAWSAVRGSVTVVWTHAVALSSSLIALVASAADLLGDPGVADAIKSAINPAWVPMITLGIAVLGYAARRRTLTS</sequence>
<feature type="transmembrane region" description="Helical" evidence="1">
    <location>
        <begin position="81"/>
        <end position="101"/>
    </location>
</feature>
<dbReference type="AlphaFoldDB" id="A0A4Q9VGV5"/>
<comment type="caution">
    <text evidence="2">The sequence shown here is derived from an EMBL/GenBank/DDBJ whole genome shotgun (WGS) entry which is preliminary data.</text>
</comment>
<proteinExistence type="predicted"/>
<evidence type="ECO:0000256" key="1">
    <source>
        <dbReference type="SAM" id="Phobius"/>
    </source>
</evidence>
<name>A0A4Q9VGV5_9HYPH</name>
<keyword evidence="3" id="KW-1185">Reference proteome</keyword>
<gene>
    <name evidence="2" type="ORF">EYW49_20490</name>
</gene>
<feature type="transmembrane region" description="Helical" evidence="1">
    <location>
        <begin position="48"/>
        <end position="69"/>
    </location>
</feature>
<evidence type="ECO:0000313" key="2">
    <source>
        <dbReference type="EMBL" id="TBW33340.1"/>
    </source>
</evidence>
<keyword evidence="1" id="KW-0472">Membrane</keyword>
<protein>
    <submittedName>
        <fullName evidence="2">Uncharacterized protein</fullName>
    </submittedName>
</protein>
<keyword evidence="1" id="KW-0812">Transmembrane</keyword>
<dbReference type="RefSeq" id="WP_131311496.1">
    <property type="nucleotide sequence ID" value="NZ_SJFN01000045.1"/>
</dbReference>
<dbReference type="Proteomes" id="UP000292781">
    <property type="component" value="Unassembled WGS sequence"/>
</dbReference>
<dbReference type="EMBL" id="SJFN01000045">
    <property type="protein sequence ID" value="TBW33340.1"/>
    <property type="molecule type" value="Genomic_DNA"/>
</dbReference>
<reference evidence="2 3" key="1">
    <citation type="submission" date="2019-02" db="EMBL/GenBank/DDBJ databases">
        <title>Siculibacillus lacustris gen. nov., sp. nov., a new rosette-forming bacterium isolated from a freshwater crater lake (Lake St. Ana, Romania).</title>
        <authorList>
            <person name="Felfoldi T."/>
            <person name="Marton Z."/>
            <person name="Szabo A."/>
            <person name="Mentes A."/>
            <person name="Boka K."/>
            <person name="Marialigeti K."/>
            <person name="Mathe I."/>
            <person name="Koncz M."/>
            <person name="Schumann P."/>
            <person name="Toth E."/>
        </authorList>
    </citation>
    <scope>NUCLEOTIDE SEQUENCE [LARGE SCALE GENOMIC DNA]</scope>
    <source>
        <strain evidence="2 3">SA-279</strain>
    </source>
</reference>
<organism evidence="2 3">
    <name type="scientific">Siculibacillus lacustris</name>
    <dbReference type="NCBI Taxonomy" id="1549641"/>
    <lineage>
        <taxon>Bacteria</taxon>
        <taxon>Pseudomonadati</taxon>
        <taxon>Pseudomonadota</taxon>
        <taxon>Alphaproteobacteria</taxon>
        <taxon>Hyphomicrobiales</taxon>
        <taxon>Ancalomicrobiaceae</taxon>
        <taxon>Siculibacillus</taxon>
    </lineage>
</organism>
<evidence type="ECO:0000313" key="3">
    <source>
        <dbReference type="Proteomes" id="UP000292781"/>
    </source>
</evidence>